<protein>
    <recommendedName>
        <fullName evidence="11">Probable nicotinate-nucleotide pyrophosphorylase [carboxylating]</fullName>
        <ecNumber evidence="5">2.4.2.19</ecNumber>
    </recommendedName>
    <alternativeName>
        <fullName evidence="9">Quinolinate phosphoribosyltransferase [decarboxylating]</fullName>
    </alternativeName>
</protein>
<dbReference type="EMBL" id="AP024086">
    <property type="protein sequence ID" value="BCL61451.1"/>
    <property type="molecule type" value="Genomic_DNA"/>
</dbReference>
<name>A0A8D5FU83_9BACT</name>
<evidence type="ECO:0000256" key="9">
    <source>
        <dbReference type="ARBA" id="ARBA00033102"/>
    </source>
</evidence>
<keyword evidence="6" id="KW-0662">Pyridine nucleotide biosynthesis</keyword>
<accession>A0A8D5FU83</accession>
<evidence type="ECO:0000256" key="2">
    <source>
        <dbReference type="ARBA" id="ARBA00004893"/>
    </source>
</evidence>
<evidence type="ECO:0000256" key="7">
    <source>
        <dbReference type="ARBA" id="ARBA00022676"/>
    </source>
</evidence>
<dbReference type="PANTHER" id="PTHR32179:SF3">
    <property type="entry name" value="NICOTINATE-NUCLEOTIDE PYROPHOSPHORYLASE [CARBOXYLATING]"/>
    <property type="match status" value="1"/>
</dbReference>
<dbReference type="CDD" id="cd01572">
    <property type="entry name" value="QPRTase"/>
    <property type="match status" value="1"/>
</dbReference>
<evidence type="ECO:0000256" key="11">
    <source>
        <dbReference type="ARBA" id="ARBA00069173"/>
    </source>
</evidence>
<evidence type="ECO:0000256" key="8">
    <source>
        <dbReference type="ARBA" id="ARBA00022679"/>
    </source>
</evidence>
<comment type="function">
    <text evidence="1">Involved in the catabolism of quinolinic acid (QA).</text>
</comment>
<keyword evidence="16" id="KW-1185">Reference proteome</keyword>
<evidence type="ECO:0000313" key="16">
    <source>
        <dbReference type="Proteomes" id="UP000826725"/>
    </source>
</evidence>
<dbReference type="KEGG" id="dbk:DGMP_21440"/>
<dbReference type="InterPro" id="IPR004393">
    <property type="entry name" value="NadC"/>
</dbReference>
<proteinExistence type="inferred from homology"/>
<evidence type="ECO:0000256" key="6">
    <source>
        <dbReference type="ARBA" id="ARBA00022642"/>
    </source>
</evidence>
<keyword evidence="8 12" id="KW-0808">Transferase</keyword>
<dbReference type="FunFam" id="3.90.1170.20:FF:000001">
    <property type="entry name" value="Nicotinate-nucleotide diphosphorylase (Carboxylating)"/>
    <property type="match status" value="1"/>
</dbReference>
<dbReference type="GO" id="GO:0034213">
    <property type="term" value="P:quinolinate catabolic process"/>
    <property type="evidence" value="ECO:0007669"/>
    <property type="project" value="TreeGrafter"/>
</dbReference>
<evidence type="ECO:0000259" key="14">
    <source>
        <dbReference type="Pfam" id="PF02749"/>
    </source>
</evidence>
<dbReference type="PANTHER" id="PTHR32179">
    <property type="entry name" value="NICOTINATE-NUCLEOTIDE PYROPHOSPHORYLASE [CARBOXYLATING]"/>
    <property type="match status" value="1"/>
</dbReference>
<dbReference type="GO" id="GO:0009435">
    <property type="term" value="P:NAD+ biosynthetic process"/>
    <property type="evidence" value="ECO:0007669"/>
    <property type="project" value="InterPro"/>
</dbReference>
<gene>
    <name evidence="15" type="primary">nadC</name>
    <name evidence="15" type="ORF">DGMP_21440</name>
</gene>
<dbReference type="FunFam" id="3.20.20.70:FF:000030">
    <property type="entry name" value="Nicotinate-nucleotide pyrophosphorylase, carboxylating"/>
    <property type="match status" value="1"/>
</dbReference>
<dbReference type="InterPro" id="IPR022412">
    <property type="entry name" value="Quinolinate_PRibosylTrfase_N"/>
</dbReference>
<dbReference type="AlphaFoldDB" id="A0A8D5FU83"/>
<comment type="catalytic activity">
    <reaction evidence="10">
        <text>nicotinate beta-D-ribonucleotide + CO2 + diphosphate = quinolinate + 5-phospho-alpha-D-ribose 1-diphosphate + 2 H(+)</text>
        <dbReference type="Rhea" id="RHEA:12733"/>
        <dbReference type="ChEBI" id="CHEBI:15378"/>
        <dbReference type="ChEBI" id="CHEBI:16526"/>
        <dbReference type="ChEBI" id="CHEBI:29959"/>
        <dbReference type="ChEBI" id="CHEBI:33019"/>
        <dbReference type="ChEBI" id="CHEBI:57502"/>
        <dbReference type="ChEBI" id="CHEBI:58017"/>
        <dbReference type="EC" id="2.4.2.19"/>
    </reaction>
</comment>
<evidence type="ECO:0000256" key="4">
    <source>
        <dbReference type="ARBA" id="ARBA00011218"/>
    </source>
</evidence>
<dbReference type="NCBIfam" id="TIGR00078">
    <property type="entry name" value="nadC"/>
    <property type="match status" value="1"/>
</dbReference>
<evidence type="ECO:0000313" key="15">
    <source>
        <dbReference type="EMBL" id="BCL61451.1"/>
    </source>
</evidence>
<evidence type="ECO:0000256" key="1">
    <source>
        <dbReference type="ARBA" id="ARBA00003237"/>
    </source>
</evidence>
<evidence type="ECO:0000259" key="13">
    <source>
        <dbReference type="Pfam" id="PF01729"/>
    </source>
</evidence>
<dbReference type="PIRSF" id="PIRSF006250">
    <property type="entry name" value="NadC_ModD"/>
    <property type="match status" value="1"/>
</dbReference>
<dbReference type="GO" id="GO:0004514">
    <property type="term" value="F:nicotinate-nucleotide diphosphorylase (carboxylating) activity"/>
    <property type="evidence" value="ECO:0007669"/>
    <property type="project" value="UniProtKB-EC"/>
</dbReference>
<comment type="subunit">
    <text evidence="4">Hexamer formed by 3 homodimers.</text>
</comment>
<dbReference type="InterPro" id="IPR027277">
    <property type="entry name" value="NadC/ModD"/>
</dbReference>
<dbReference type="InterPro" id="IPR002638">
    <property type="entry name" value="Quinolinate_PRibosylTrfase_C"/>
</dbReference>
<sequence>MEMDRNLLHGMIRSFLAEDVGRGDLTSEAIFSPADQGSARLVARESFVVAGAGRVAAEVFCVQNPAIITADPVVDGKRVLAGDILLTVSGPVIDLLKAERVALNLFQRLSGIATLTARFVEKVQAYPVRITDTRKTTPGLRVLEKYAVRVGGGTNHRFNLTDGVLIKDNHIAACGSIREAVARAREMAPHTIRIEVETDTLDQVRECLDCGVDIIMLDNMSPEMMKNAVQLIDGRAMVEASGGVNLNSVESIAACGVDIISIGALTHSAPSCDIGMDWSF</sequence>
<feature type="domain" description="Quinolinate phosphoribosyl transferase C-terminal" evidence="13">
    <location>
        <begin position="112"/>
        <end position="277"/>
    </location>
</feature>
<dbReference type="EC" id="2.4.2.19" evidence="5"/>
<evidence type="ECO:0000256" key="5">
    <source>
        <dbReference type="ARBA" id="ARBA00011944"/>
    </source>
</evidence>
<dbReference type="Pfam" id="PF01729">
    <property type="entry name" value="QRPTase_C"/>
    <property type="match status" value="1"/>
</dbReference>
<comment type="pathway">
    <text evidence="2">Cofactor biosynthesis; NAD(+) biosynthesis; nicotinate D-ribonucleotide from quinolinate: step 1/1.</text>
</comment>
<evidence type="ECO:0000256" key="10">
    <source>
        <dbReference type="ARBA" id="ARBA00047445"/>
    </source>
</evidence>
<feature type="domain" description="Quinolinate phosphoribosyl transferase N-terminal" evidence="14">
    <location>
        <begin position="24"/>
        <end position="110"/>
    </location>
</feature>
<evidence type="ECO:0000256" key="3">
    <source>
        <dbReference type="ARBA" id="ARBA00009400"/>
    </source>
</evidence>
<comment type="similarity">
    <text evidence="3 12">Belongs to the NadC/ModD family.</text>
</comment>
<dbReference type="GO" id="GO:0005737">
    <property type="term" value="C:cytoplasm"/>
    <property type="evidence" value="ECO:0007669"/>
    <property type="project" value="TreeGrafter"/>
</dbReference>
<organism evidence="15 16">
    <name type="scientific">Desulfomarina profundi</name>
    <dbReference type="NCBI Taxonomy" id="2772557"/>
    <lineage>
        <taxon>Bacteria</taxon>
        <taxon>Pseudomonadati</taxon>
        <taxon>Thermodesulfobacteriota</taxon>
        <taxon>Desulfobulbia</taxon>
        <taxon>Desulfobulbales</taxon>
        <taxon>Desulfobulbaceae</taxon>
        <taxon>Desulfomarina</taxon>
    </lineage>
</organism>
<dbReference type="Pfam" id="PF02749">
    <property type="entry name" value="QRPTase_N"/>
    <property type="match status" value="1"/>
</dbReference>
<evidence type="ECO:0000256" key="12">
    <source>
        <dbReference type="PIRNR" id="PIRNR006250"/>
    </source>
</evidence>
<dbReference type="Proteomes" id="UP000826725">
    <property type="component" value="Chromosome"/>
</dbReference>
<keyword evidence="7 12" id="KW-0328">Glycosyltransferase</keyword>
<reference evidence="15" key="1">
    <citation type="submission" date="2020-09" db="EMBL/GenBank/DDBJ databases">
        <title>Desulfogranum mesoprofundum gen. nov., sp. nov., a novel mesophilic, sulfate-reducing chemolithoautotroph isolated from a deep-sea hydrothermal vent chimney in the Suiyo Seamount.</title>
        <authorList>
            <person name="Hashimoto Y."/>
            <person name="Nakagawa S."/>
        </authorList>
    </citation>
    <scope>NUCLEOTIDE SEQUENCE</scope>
    <source>
        <strain evidence="15">KT2</strain>
    </source>
</reference>